<dbReference type="InterPro" id="IPR032675">
    <property type="entry name" value="LRR_dom_sf"/>
</dbReference>
<evidence type="ECO:0000313" key="7">
    <source>
        <dbReference type="RefSeq" id="XP_015171874.1"/>
    </source>
</evidence>
<dbReference type="RefSeq" id="XP_015171874.1">
    <property type="nucleotide sequence ID" value="XM_015316388.1"/>
</dbReference>
<protein>
    <submittedName>
        <fullName evidence="7">Slit homolog 1 protein-like</fullName>
    </submittedName>
</protein>
<dbReference type="Gene3D" id="3.80.10.10">
    <property type="entry name" value="Ribonuclease Inhibitor"/>
    <property type="match status" value="2"/>
</dbReference>
<evidence type="ECO:0000256" key="4">
    <source>
        <dbReference type="SAM" id="Phobius"/>
    </source>
</evidence>
<dbReference type="PANTHER" id="PTHR24369:SF210">
    <property type="entry name" value="CHAOPTIN-RELATED"/>
    <property type="match status" value="1"/>
</dbReference>
<keyword evidence="4" id="KW-1133">Transmembrane helix</keyword>
<evidence type="ECO:0000256" key="3">
    <source>
        <dbReference type="ARBA" id="ARBA00022737"/>
    </source>
</evidence>
<feature type="chain" id="PRO_5045433403" evidence="5">
    <location>
        <begin position="29"/>
        <end position="409"/>
    </location>
</feature>
<keyword evidence="2 5" id="KW-0732">Signal</keyword>
<keyword evidence="1" id="KW-0433">Leucine-rich repeat</keyword>
<evidence type="ECO:0000313" key="6">
    <source>
        <dbReference type="Proteomes" id="UP000694924"/>
    </source>
</evidence>
<dbReference type="SMART" id="SM00369">
    <property type="entry name" value="LRR_TYP"/>
    <property type="match status" value="4"/>
</dbReference>
<keyword evidence="3" id="KW-0677">Repeat</keyword>
<dbReference type="GeneID" id="107064093"/>
<feature type="transmembrane region" description="Helical" evidence="4">
    <location>
        <begin position="313"/>
        <end position="334"/>
    </location>
</feature>
<sequence length="409" mass="46655">MTCRIIASSRFFAILGLIIIILFSFVLADYSCSVLCDCDNWYGLKRARCVGQRIYSIHTGAPNFIQALDLSNNSISSLGNNELADAGLTNLKYLNLSLNAISDISLEAFSRITKLTVLDLSRNHLYHLLPDIFLENKNLRVLKLSRNNFNTHVPKLQCPWLTELDVHSCQISHIPLDTFVGLTHLRYLDLTNNLMIQLDNAVLEPLQFLRKLSLEGNPWSCNGIIYELENNLRSRHVEYDPICNKTTTLGPKKFEKMILKPLIDSKIRTHSSKDYVRFEESPKCNNDIQNSSNTSTINDLQMTYKKYSSMTPYWFLIMGFLLGCATGILICYLYSLKKFIYCCRDNNYRAHTTYDDSQRLFLLHNQWHVAAATGPTLNSSQTISCPGTPPPPYRDVMLRPGLYRAATPI</sequence>
<keyword evidence="4" id="KW-0812">Transmembrane</keyword>
<dbReference type="PROSITE" id="PS51450">
    <property type="entry name" value="LRR"/>
    <property type="match status" value="2"/>
</dbReference>
<evidence type="ECO:0000256" key="2">
    <source>
        <dbReference type="ARBA" id="ARBA00022729"/>
    </source>
</evidence>
<organism evidence="6 7">
    <name type="scientific">Polistes dominula</name>
    <name type="common">European paper wasp</name>
    <name type="synonym">Vespa dominula</name>
    <dbReference type="NCBI Taxonomy" id="743375"/>
    <lineage>
        <taxon>Eukaryota</taxon>
        <taxon>Metazoa</taxon>
        <taxon>Ecdysozoa</taxon>
        <taxon>Arthropoda</taxon>
        <taxon>Hexapoda</taxon>
        <taxon>Insecta</taxon>
        <taxon>Pterygota</taxon>
        <taxon>Neoptera</taxon>
        <taxon>Endopterygota</taxon>
        <taxon>Hymenoptera</taxon>
        <taxon>Apocrita</taxon>
        <taxon>Aculeata</taxon>
        <taxon>Vespoidea</taxon>
        <taxon>Vespidae</taxon>
        <taxon>Polistinae</taxon>
        <taxon>Polistini</taxon>
        <taxon>Polistes</taxon>
    </lineage>
</organism>
<feature type="signal peptide" evidence="5">
    <location>
        <begin position="1"/>
        <end position="28"/>
    </location>
</feature>
<reference evidence="7" key="1">
    <citation type="submission" date="2025-08" db="UniProtKB">
        <authorList>
            <consortium name="RefSeq"/>
        </authorList>
    </citation>
    <scope>IDENTIFICATION</scope>
    <source>
        <tissue evidence="7">Whole body</tissue>
    </source>
</reference>
<dbReference type="InterPro" id="IPR050541">
    <property type="entry name" value="LRR_TM_domain-containing"/>
</dbReference>
<evidence type="ECO:0000256" key="5">
    <source>
        <dbReference type="SAM" id="SignalP"/>
    </source>
</evidence>
<keyword evidence="4" id="KW-0472">Membrane</keyword>
<keyword evidence="6" id="KW-1185">Reference proteome</keyword>
<dbReference type="SUPFAM" id="SSF52058">
    <property type="entry name" value="L domain-like"/>
    <property type="match status" value="1"/>
</dbReference>
<evidence type="ECO:0000256" key="1">
    <source>
        <dbReference type="ARBA" id="ARBA00022614"/>
    </source>
</evidence>
<dbReference type="PRINTS" id="PR00019">
    <property type="entry name" value="LEURICHRPT"/>
</dbReference>
<dbReference type="Proteomes" id="UP000694924">
    <property type="component" value="Unplaced"/>
</dbReference>
<dbReference type="InterPro" id="IPR001611">
    <property type="entry name" value="Leu-rich_rpt"/>
</dbReference>
<accession>A0ABM1HV87</accession>
<dbReference type="PANTHER" id="PTHR24369">
    <property type="entry name" value="ANTIGEN BSP, PUTATIVE-RELATED"/>
    <property type="match status" value="1"/>
</dbReference>
<gene>
    <name evidence="7" type="primary">LOC107064093</name>
</gene>
<dbReference type="InterPro" id="IPR003591">
    <property type="entry name" value="Leu-rich_rpt_typical-subtyp"/>
</dbReference>
<dbReference type="Pfam" id="PF13855">
    <property type="entry name" value="LRR_8"/>
    <property type="match status" value="2"/>
</dbReference>
<name>A0ABM1HV87_POLDO</name>
<proteinExistence type="predicted"/>